<feature type="domain" description="Flagellin N-terminal" evidence="4">
    <location>
        <begin position="4"/>
        <end position="138"/>
    </location>
</feature>
<reference evidence="6 7" key="1">
    <citation type="submission" date="2018-09" db="EMBL/GenBank/DDBJ databases">
        <title>Profundibacter amoris BAR1 gen. nov., sp. nov., a new member of the Roseobacter clade isolated at Lokis Castle Vent Field on the Arctic Mid-Oceanic Ridge.</title>
        <authorList>
            <person name="Le Moine Bauer S."/>
            <person name="Sjoeberg A.G."/>
            <person name="L'Haridon S."/>
            <person name="Stokke R."/>
            <person name="Roalkvam I."/>
            <person name="Steen I.H."/>
            <person name="Dahle H."/>
        </authorList>
    </citation>
    <scope>NUCLEOTIDE SEQUENCE [LARGE SCALE GENOMIC DNA]</scope>
    <source>
        <strain evidence="6 7">BAR1</strain>
    </source>
</reference>
<protein>
    <recommendedName>
        <fullName evidence="3">Flagellin</fullName>
    </recommendedName>
</protein>
<dbReference type="GO" id="GO:0005576">
    <property type="term" value="C:extracellular region"/>
    <property type="evidence" value="ECO:0007669"/>
    <property type="project" value="UniProtKB-SubCell"/>
</dbReference>
<comment type="subcellular location">
    <subcellularLocation>
        <location evidence="3">Secreted</location>
    </subcellularLocation>
    <subcellularLocation>
        <location evidence="3">Bacterial flagellum</location>
    </subcellularLocation>
</comment>
<feature type="domain" description="Flagellin C-terminal" evidence="5">
    <location>
        <begin position="346"/>
        <end position="429"/>
    </location>
</feature>
<comment type="function">
    <text evidence="3">Flagellin is the subunit protein which polymerizes to form the filaments of bacterial flagella.</text>
</comment>
<proteinExistence type="inferred from homology"/>
<dbReference type="RefSeq" id="WP_118944270.1">
    <property type="nucleotide sequence ID" value="NZ_CP032125.1"/>
</dbReference>
<dbReference type="GO" id="GO:0009288">
    <property type="term" value="C:bacterial-type flagellum"/>
    <property type="evidence" value="ECO:0007669"/>
    <property type="project" value="UniProtKB-SubCell"/>
</dbReference>
<name>A0A347UL91_9RHOB</name>
<dbReference type="PANTHER" id="PTHR42792:SF2">
    <property type="entry name" value="FLAGELLIN"/>
    <property type="match status" value="1"/>
</dbReference>
<evidence type="ECO:0000256" key="1">
    <source>
        <dbReference type="ARBA" id="ARBA00005709"/>
    </source>
</evidence>
<evidence type="ECO:0000256" key="2">
    <source>
        <dbReference type="ARBA" id="ARBA00023143"/>
    </source>
</evidence>
<evidence type="ECO:0000259" key="4">
    <source>
        <dbReference type="Pfam" id="PF00669"/>
    </source>
</evidence>
<dbReference type="SUPFAM" id="SSF64518">
    <property type="entry name" value="Phase 1 flagellin"/>
    <property type="match status" value="1"/>
</dbReference>
<evidence type="ECO:0000313" key="7">
    <source>
        <dbReference type="Proteomes" id="UP000261704"/>
    </source>
</evidence>
<keyword evidence="7" id="KW-1185">Reference proteome</keyword>
<comment type="similarity">
    <text evidence="1 3">Belongs to the bacterial flagellin family.</text>
</comment>
<evidence type="ECO:0000256" key="3">
    <source>
        <dbReference type="RuleBase" id="RU362073"/>
    </source>
</evidence>
<sequence>MSSILTNTSAMVALQTLQSINSNLESVQGEISTGKSIASAKDNSAIWAISKVMESDVNGFKAISDSLSLGESTVAVARQASETVTDLLTQIKGKVVAAQEDNVDRAKIQTDIAALTKQVTSVVNAAQFNGLNLVDGNITSTNTDGNTGIDILSSLDRAADGSVTSSSIGVASQNLSLTAGTALTAAAANVGTDAGTAGVIDANDGGTNDSIKLDTFAFLDNSGAATGTAALARGTAGLDNTVATGLMEGDLMTFQVGTTEAQYTVRAGDTAEAIVAGMKSALQDSGISATDFTMDIDTVAGELKITNNTNADVAFSFSSSRGSGGLSGLAAIDVSTGAGATAALGSIENLINTSIDASASFGSVQGRIETQNSFIGKLSDSLKSGIGSMVDADMEAASARLQALQVQQQLGVQALSIANQAPQSVLSLFR</sequence>
<keyword evidence="2 3" id="KW-0975">Bacterial flagellum</keyword>
<dbReference type="EMBL" id="CP032125">
    <property type="protein sequence ID" value="AXX99619.1"/>
    <property type="molecule type" value="Genomic_DNA"/>
</dbReference>
<dbReference type="Proteomes" id="UP000261704">
    <property type="component" value="Chromosome"/>
</dbReference>
<dbReference type="InterPro" id="IPR001029">
    <property type="entry name" value="Flagellin_N"/>
</dbReference>
<gene>
    <name evidence="6" type="ORF">BAR1_17780</name>
</gene>
<dbReference type="Gene3D" id="1.20.1330.10">
    <property type="entry name" value="f41 fragment of flagellin, N-terminal domain"/>
    <property type="match status" value="1"/>
</dbReference>
<evidence type="ECO:0000259" key="5">
    <source>
        <dbReference type="Pfam" id="PF00700"/>
    </source>
</evidence>
<dbReference type="AlphaFoldDB" id="A0A347UL91"/>
<dbReference type="Gene3D" id="6.10.10.10">
    <property type="entry name" value="Flagellar export chaperone, C-terminal domain"/>
    <property type="match status" value="1"/>
</dbReference>
<keyword evidence="6" id="KW-0966">Cell projection</keyword>
<dbReference type="Pfam" id="PF00700">
    <property type="entry name" value="Flagellin_C"/>
    <property type="match status" value="1"/>
</dbReference>
<evidence type="ECO:0000313" key="6">
    <source>
        <dbReference type="EMBL" id="AXX99619.1"/>
    </source>
</evidence>
<dbReference type="OrthoDB" id="8328560at2"/>
<dbReference type="KEGG" id="pamo:BAR1_17780"/>
<organism evidence="6 7">
    <name type="scientific">Profundibacter amoris</name>
    <dbReference type="NCBI Taxonomy" id="2171755"/>
    <lineage>
        <taxon>Bacteria</taxon>
        <taxon>Pseudomonadati</taxon>
        <taxon>Pseudomonadota</taxon>
        <taxon>Alphaproteobacteria</taxon>
        <taxon>Rhodobacterales</taxon>
        <taxon>Paracoccaceae</taxon>
        <taxon>Profundibacter</taxon>
    </lineage>
</organism>
<dbReference type="InterPro" id="IPR046358">
    <property type="entry name" value="Flagellin_C"/>
</dbReference>
<dbReference type="InterPro" id="IPR001492">
    <property type="entry name" value="Flagellin"/>
</dbReference>
<dbReference type="InterPro" id="IPR042187">
    <property type="entry name" value="Flagellin_C_sub2"/>
</dbReference>
<dbReference type="PANTHER" id="PTHR42792">
    <property type="entry name" value="FLAGELLIN"/>
    <property type="match status" value="1"/>
</dbReference>
<keyword evidence="6" id="KW-0282">Flagellum</keyword>
<accession>A0A347UL91</accession>
<dbReference type="GO" id="GO:0005198">
    <property type="term" value="F:structural molecule activity"/>
    <property type="evidence" value="ECO:0007669"/>
    <property type="project" value="UniProtKB-UniRule"/>
</dbReference>
<dbReference type="Pfam" id="PF00669">
    <property type="entry name" value="Flagellin_N"/>
    <property type="match status" value="1"/>
</dbReference>
<keyword evidence="6" id="KW-0969">Cilium</keyword>
<keyword evidence="3" id="KW-0964">Secreted</keyword>